<keyword evidence="3" id="KW-1185">Reference proteome</keyword>
<dbReference type="Proteomes" id="UP000436016">
    <property type="component" value="Unassembled WGS sequence"/>
</dbReference>
<reference evidence="2 3" key="1">
    <citation type="submission" date="2019-12" db="EMBL/GenBank/DDBJ databases">
        <title>Strain KN286 was isolated from seawater, which was collected from Caroline Seamount in the tropical western Pacific.</title>
        <authorList>
            <person name="Wang Q."/>
        </authorList>
    </citation>
    <scope>NUCLEOTIDE SEQUENCE [LARGE SCALE GENOMIC DNA]</scope>
    <source>
        <strain evidence="2 3">KN286</strain>
    </source>
</reference>
<evidence type="ECO:0000256" key="1">
    <source>
        <dbReference type="SAM" id="SignalP"/>
    </source>
</evidence>
<protein>
    <submittedName>
        <fullName evidence="2">Uncharacterized protein</fullName>
    </submittedName>
</protein>
<evidence type="ECO:0000313" key="2">
    <source>
        <dbReference type="EMBL" id="MXU65299.1"/>
    </source>
</evidence>
<feature type="chain" id="PRO_5025354771" evidence="1">
    <location>
        <begin position="23"/>
        <end position="197"/>
    </location>
</feature>
<evidence type="ECO:0000313" key="3">
    <source>
        <dbReference type="Proteomes" id="UP000436016"/>
    </source>
</evidence>
<accession>A0A6B0TRG8</accession>
<proteinExistence type="predicted"/>
<sequence>MRLTTFIAVPLLLAGLTTAAAAQGPRESLCAYGDAAALPDLLPRLAAEWTLQPRAAQLEMGNQAMPLPPGAAQPLAIAADGADGLRLALPDLAAPVTLAALPADARDEAWADLPDGFDPGDDPALGARMDCAMSRLPQFAGTGTEAAAGQPVAVLLLGISADRLFLVTVTWGESGGRVWRSYALQDPKMLAQEDGIG</sequence>
<name>A0A6B0TRG8_9RHOB</name>
<dbReference type="EMBL" id="WUWG01000003">
    <property type="protein sequence ID" value="MXU65299.1"/>
    <property type="molecule type" value="Genomic_DNA"/>
</dbReference>
<organism evidence="2 3">
    <name type="scientific">Oceanomicrobium pacificus</name>
    <dbReference type="NCBI Taxonomy" id="2692916"/>
    <lineage>
        <taxon>Bacteria</taxon>
        <taxon>Pseudomonadati</taxon>
        <taxon>Pseudomonadota</taxon>
        <taxon>Alphaproteobacteria</taxon>
        <taxon>Rhodobacterales</taxon>
        <taxon>Paracoccaceae</taxon>
        <taxon>Oceanomicrobium</taxon>
    </lineage>
</organism>
<dbReference type="AlphaFoldDB" id="A0A6B0TRG8"/>
<gene>
    <name evidence="2" type="ORF">GSH16_07550</name>
</gene>
<keyword evidence="1" id="KW-0732">Signal</keyword>
<dbReference type="RefSeq" id="WP_160853651.1">
    <property type="nucleotide sequence ID" value="NZ_WUWG01000003.1"/>
</dbReference>
<feature type="signal peptide" evidence="1">
    <location>
        <begin position="1"/>
        <end position="22"/>
    </location>
</feature>
<comment type="caution">
    <text evidence="2">The sequence shown here is derived from an EMBL/GenBank/DDBJ whole genome shotgun (WGS) entry which is preliminary data.</text>
</comment>